<dbReference type="Pfam" id="PF00571">
    <property type="entry name" value="CBS"/>
    <property type="match status" value="2"/>
</dbReference>
<evidence type="ECO:0000256" key="8">
    <source>
        <dbReference type="ARBA" id="ARBA00023214"/>
    </source>
</evidence>
<gene>
    <name evidence="13" type="ORF">JBKA6_0130</name>
</gene>
<accession>A0A1J1DWA1</accession>
<keyword evidence="4 11" id="KW-1133">Transmembrane helix</keyword>
<keyword evidence="3 11" id="KW-0812">Transmembrane</keyword>
<feature type="transmembrane region" description="Helical" evidence="11">
    <location>
        <begin position="197"/>
        <end position="215"/>
    </location>
</feature>
<comment type="subcellular location">
    <subcellularLocation>
        <location evidence="1">Membrane</location>
        <topology evidence="1">Multi-pass membrane protein</topology>
    </subcellularLocation>
</comment>
<dbReference type="InterPro" id="IPR000644">
    <property type="entry name" value="CBS_dom"/>
</dbReference>
<dbReference type="KEGG" id="ise:JBKA6_0130"/>
<evidence type="ECO:0000313" key="13">
    <source>
        <dbReference type="EMBL" id="BAV94143.1"/>
    </source>
</evidence>
<dbReference type="CDD" id="cd00400">
    <property type="entry name" value="Voltage_gated_ClC"/>
    <property type="match status" value="1"/>
</dbReference>
<dbReference type="Gene3D" id="1.10.3080.10">
    <property type="entry name" value="Clc chloride channel"/>
    <property type="match status" value="1"/>
</dbReference>
<evidence type="ECO:0000256" key="7">
    <source>
        <dbReference type="ARBA" id="ARBA00023173"/>
    </source>
</evidence>
<keyword evidence="2" id="KW-0813">Transport</keyword>
<feature type="transmembrane region" description="Helical" evidence="11">
    <location>
        <begin position="235"/>
        <end position="251"/>
    </location>
</feature>
<evidence type="ECO:0000256" key="11">
    <source>
        <dbReference type="SAM" id="Phobius"/>
    </source>
</evidence>
<keyword evidence="8" id="KW-0868">Chloride</keyword>
<dbReference type="Proteomes" id="UP000243197">
    <property type="component" value="Chromosome"/>
</dbReference>
<dbReference type="InterPro" id="IPR014743">
    <property type="entry name" value="Cl-channel_core"/>
</dbReference>
<evidence type="ECO:0000259" key="12">
    <source>
        <dbReference type="PROSITE" id="PS51371"/>
    </source>
</evidence>
<protein>
    <submittedName>
        <fullName evidence="13">Chloride channel protein</fullName>
    </submittedName>
</protein>
<evidence type="ECO:0000256" key="2">
    <source>
        <dbReference type="ARBA" id="ARBA00022448"/>
    </source>
</evidence>
<evidence type="ECO:0000256" key="10">
    <source>
        <dbReference type="PROSITE-ProRule" id="PRU00703"/>
    </source>
</evidence>
<dbReference type="RefSeq" id="WP_096684787.1">
    <property type="nucleotide sequence ID" value="NZ_AP014564.1"/>
</dbReference>
<evidence type="ECO:0000256" key="6">
    <source>
        <dbReference type="ARBA" id="ARBA00023136"/>
    </source>
</evidence>
<dbReference type="Pfam" id="PF00654">
    <property type="entry name" value="Voltage_CLC"/>
    <property type="match status" value="1"/>
</dbReference>
<feature type="transmembrane region" description="Helical" evidence="11">
    <location>
        <begin position="272"/>
        <end position="290"/>
    </location>
</feature>
<dbReference type="PANTHER" id="PTHR43427:SF6">
    <property type="entry name" value="CHLORIDE CHANNEL PROTEIN CLC-E"/>
    <property type="match status" value="1"/>
</dbReference>
<proteinExistence type="predicted"/>
<dbReference type="SUPFAM" id="SSF81340">
    <property type="entry name" value="Clc chloride channel"/>
    <property type="match status" value="1"/>
</dbReference>
<dbReference type="PANTHER" id="PTHR43427">
    <property type="entry name" value="CHLORIDE CHANNEL PROTEIN CLC-E"/>
    <property type="match status" value="1"/>
</dbReference>
<dbReference type="PROSITE" id="PS51371">
    <property type="entry name" value="CBS"/>
    <property type="match status" value="2"/>
</dbReference>
<feature type="transmembrane region" description="Helical" evidence="11">
    <location>
        <begin position="21"/>
        <end position="42"/>
    </location>
</feature>
<feature type="domain" description="CBS" evidence="12">
    <location>
        <begin position="534"/>
        <end position="593"/>
    </location>
</feature>
<dbReference type="InterPro" id="IPR050368">
    <property type="entry name" value="ClC-type_chloride_channel"/>
</dbReference>
<keyword evidence="10" id="KW-0129">CBS domain</keyword>
<feature type="transmembrane region" description="Helical" evidence="11">
    <location>
        <begin position="356"/>
        <end position="378"/>
    </location>
</feature>
<feature type="transmembrane region" description="Helical" evidence="11">
    <location>
        <begin position="159"/>
        <end position="185"/>
    </location>
</feature>
<dbReference type="Gene3D" id="3.10.580.10">
    <property type="entry name" value="CBS-domain"/>
    <property type="match status" value="1"/>
</dbReference>
<reference evidence="13 14" key="1">
    <citation type="submission" date="2014-03" db="EMBL/GenBank/DDBJ databases">
        <title>complete genome sequence of Flavobacteriaceae bacterium JBKA-6.</title>
        <authorList>
            <person name="Takano T."/>
            <person name="Nakamura Y."/>
            <person name="Takuma S."/>
            <person name="Yasuike M."/>
            <person name="Matsuyama T."/>
            <person name="Sakai T."/>
            <person name="Fujiwara A."/>
            <person name="Kimoto K."/>
            <person name="Fukuda Y."/>
            <person name="Kondo H."/>
            <person name="Hirono I."/>
            <person name="Nakayasu C."/>
        </authorList>
    </citation>
    <scope>NUCLEOTIDE SEQUENCE [LARGE SCALE GENOMIC DNA]</scope>
    <source>
        <strain evidence="13 14">JBKA-6</strain>
    </source>
</reference>
<feature type="transmembrane region" description="Helical" evidence="11">
    <location>
        <begin position="322"/>
        <end position="344"/>
    </location>
</feature>
<keyword evidence="9" id="KW-0407">Ion channel</keyword>
<dbReference type="GO" id="GO:0034707">
    <property type="term" value="C:chloride channel complex"/>
    <property type="evidence" value="ECO:0007669"/>
    <property type="project" value="UniProtKB-KW"/>
</dbReference>
<organism evidence="13 14">
    <name type="scientific">Ichthyobacterium seriolicida</name>
    <dbReference type="NCBI Taxonomy" id="242600"/>
    <lineage>
        <taxon>Bacteria</taxon>
        <taxon>Pseudomonadati</taxon>
        <taxon>Bacteroidota</taxon>
        <taxon>Flavobacteriia</taxon>
        <taxon>Flavobacteriales</taxon>
        <taxon>Ichthyobacteriaceae</taxon>
        <taxon>Ichthyobacterium</taxon>
    </lineage>
</organism>
<name>A0A1J1DWA1_9FLAO</name>
<dbReference type="GO" id="GO:0005254">
    <property type="term" value="F:chloride channel activity"/>
    <property type="evidence" value="ECO:0007669"/>
    <property type="project" value="UniProtKB-KW"/>
</dbReference>
<evidence type="ECO:0000256" key="9">
    <source>
        <dbReference type="ARBA" id="ARBA00023303"/>
    </source>
</evidence>
<evidence type="ECO:0000256" key="5">
    <source>
        <dbReference type="ARBA" id="ARBA00023065"/>
    </source>
</evidence>
<evidence type="ECO:0000256" key="3">
    <source>
        <dbReference type="ARBA" id="ARBA00022692"/>
    </source>
</evidence>
<evidence type="ECO:0000256" key="1">
    <source>
        <dbReference type="ARBA" id="ARBA00004141"/>
    </source>
</evidence>
<sequence length="595" mass="65739">MPKPKTLLGKFIIWRIRNIPHTQFLFILCIITGFISGMSAVVLKNATHLIQSLLHKDFIGTFYTYGYIFFPFIGISIAVIISKYIIAKPIGHGIPSTLYAISKQGGLLKSHQMYASILTAPFTVGFGGSVGLEGPTVATGSALGSNISRVFRMNYKNRILLIGCAATGAMSVIFNAPIAAIIFSIEVFSLDLTLTSLLPLLFASISARLTSYFFMGNDVLLHFSQTEVFDIRDTMFYVLLGVVSSITSIYFNKMYMFIASLFDKLQSSFKKLIIGGVLIGIIVFFIPPLFGEGFDVINNLLAGSTPKSMFDPYFAEFTDNQWVVILLLLGLVVFKIIATSITFGAGGIGGIFTPTLFMGSAMGNVFSKIVNAFGFYSISEVNFTLVGMAGLMSGVLYAPLTAIFLIAEITRGYSLFLPLMITSSISYSITKYFIHRSVYTSELDKKGELLTHNKDRAILNMLNIKSLLETNFITISSKMSISEILHSAVAKSKRNIFPVVDSKGYFEGIVSLNDIRHIMFETSICEVSLIKDVMQMPETIIDIKTDSIENVMKKFQDTAAWNLPVTDDDKYVGFISKSKLLGAYRRKLIMFSSDD</sequence>
<feature type="transmembrane region" description="Helical" evidence="11">
    <location>
        <begin position="384"/>
        <end position="406"/>
    </location>
</feature>
<feature type="domain" description="CBS" evidence="12">
    <location>
        <begin position="468"/>
        <end position="527"/>
    </location>
</feature>
<keyword evidence="7" id="KW-0869">Chloride channel</keyword>
<evidence type="ECO:0000256" key="4">
    <source>
        <dbReference type="ARBA" id="ARBA00022989"/>
    </source>
</evidence>
<evidence type="ECO:0000313" key="14">
    <source>
        <dbReference type="Proteomes" id="UP000243197"/>
    </source>
</evidence>
<feature type="transmembrane region" description="Helical" evidence="11">
    <location>
        <begin position="62"/>
        <end position="86"/>
    </location>
</feature>
<dbReference type="InterPro" id="IPR001807">
    <property type="entry name" value="ClC"/>
</dbReference>
<dbReference type="OrthoDB" id="9812438at2"/>
<keyword evidence="14" id="KW-1185">Reference proteome</keyword>
<dbReference type="SUPFAM" id="SSF54631">
    <property type="entry name" value="CBS-domain pair"/>
    <property type="match status" value="1"/>
</dbReference>
<keyword evidence="6 11" id="KW-0472">Membrane</keyword>
<dbReference type="InterPro" id="IPR046342">
    <property type="entry name" value="CBS_dom_sf"/>
</dbReference>
<dbReference type="AlphaFoldDB" id="A0A1J1DWA1"/>
<dbReference type="PRINTS" id="PR00762">
    <property type="entry name" value="CLCHANNEL"/>
</dbReference>
<dbReference type="EMBL" id="AP014564">
    <property type="protein sequence ID" value="BAV94143.1"/>
    <property type="molecule type" value="Genomic_DNA"/>
</dbReference>
<keyword evidence="5" id="KW-0406">Ion transport</keyword>